<dbReference type="InterPro" id="IPR036034">
    <property type="entry name" value="PDZ_sf"/>
</dbReference>
<organism evidence="3 4">
    <name type="scientific">Phytoactinopolyspora halotolerans</name>
    <dbReference type="NCBI Taxonomy" id="1981512"/>
    <lineage>
        <taxon>Bacteria</taxon>
        <taxon>Bacillati</taxon>
        <taxon>Actinomycetota</taxon>
        <taxon>Actinomycetes</taxon>
        <taxon>Jiangellales</taxon>
        <taxon>Jiangellaceae</taxon>
        <taxon>Phytoactinopolyspora</taxon>
    </lineage>
</organism>
<dbReference type="Gene3D" id="3.30.230.10">
    <property type="match status" value="1"/>
</dbReference>
<gene>
    <name evidence="3" type="ORF">G1H10_28645</name>
</gene>
<accession>A0A6L9SFV3</accession>
<dbReference type="GO" id="GO:0004252">
    <property type="term" value="F:serine-type endopeptidase activity"/>
    <property type="evidence" value="ECO:0007669"/>
    <property type="project" value="InterPro"/>
</dbReference>
<dbReference type="InterPro" id="IPR020568">
    <property type="entry name" value="Ribosomal_Su5_D2-typ_SF"/>
</dbReference>
<dbReference type="Gene3D" id="2.30.42.10">
    <property type="match status" value="1"/>
</dbReference>
<dbReference type="GO" id="GO:0030163">
    <property type="term" value="P:protein catabolic process"/>
    <property type="evidence" value="ECO:0007669"/>
    <property type="project" value="InterPro"/>
</dbReference>
<evidence type="ECO:0000313" key="4">
    <source>
        <dbReference type="Proteomes" id="UP000475214"/>
    </source>
</evidence>
<evidence type="ECO:0000256" key="1">
    <source>
        <dbReference type="SAM" id="MobiDB-lite"/>
    </source>
</evidence>
<comment type="caution">
    <text evidence="3">The sequence shown here is derived from an EMBL/GenBank/DDBJ whole genome shotgun (WGS) entry which is preliminary data.</text>
</comment>
<dbReference type="RefSeq" id="WP_163744410.1">
    <property type="nucleotide sequence ID" value="NZ_JAAGOA010000029.1"/>
</dbReference>
<dbReference type="InterPro" id="IPR027065">
    <property type="entry name" value="Lon_Prtase"/>
</dbReference>
<evidence type="ECO:0000313" key="3">
    <source>
        <dbReference type="EMBL" id="NEE04146.1"/>
    </source>
</evidence>
<dbReference type="Pfam" id="PF05362">
    <property type="entry name" value="Lon_C"/>
    <property type="match status" value="1"/>
</dbReference>
<evidence type="ECO:0000259" key="2">
    <source>
        <dbReference type="PROSITE" id="PS50106"/>
    </source>
</evidence>
<dbReference type="SMART" id="SM00228">
    <property type="entry name" value="PDZ"/>
    <property type="match status" value="1"/>
</dbReference>
<dbReference type="SUPFAM" id="SSF50156">
    <property type="entry name" value="PDZ domain-like"/>
    <property type="match status" value="1"/>
</dbReference>
<sequence>MTRRSVSLMVSGALIIMLVAVAAQLPVPYVVYSPGPVVDTLAQLETDDGEEIPVVQIDGADTYPVEGELDLTTVGVTSADTELDILTVLRAWLDDDRAVVPRSTVYEDDETAEESREQSAQQLSRSQETAKVAALRELGYEVPQQVVIATVFEGTPAEGALEPGDIIVSVDGTPIASPDEVAEMIREREPGDTVEIGIRRDGEEMTVTPETEAAEDGGHPVVGFGVDWGYELPVDITITIDDAIGGPSAGMIFALAIYDTMTEEPLIEGTHIAGTGEITGDGEVGPIGGIQQKIAAASDDGAELFLAPVRNCSDAVSANNGDMQVVPVENLADAIDAIETYTEGDPADLATCE</sequence>
<dbReference type="CDD" id="cd06779">
    <property type="entry name" value="cpPDZ_Deg_HtrA-like"/>
    <property type="match status" value="1"/>
</dbReference>
<dbReference type="SUPFAM" id="SSF54211">
    <property type="entry name" value="Ribosomal protein S5 domain 2-like"/>
    <property type="match status" value="1"/>
</dbReference>
<protein>
    <submittedName>
        <fullName evidence="3">PDZ domain-containing protein</fullName>
    </submittedName>
</protein>
<dbReference type="GO" id="GO:0004176">
    <property type="term" value="F:ATP-dependent peptidase activity"/>
    <property type="evidence" value="ECO:0007669"/>
    <property type="project" value="InterPro"/>
</dbReference>
<dbReference type="InterPro" id="IPR001478">
    <property type="entry name" value="PDZ"/>
</dbReference>
<dbReference type="GO" id="GO:0006508">
    <property type="term" value="P:proteolysis"/>
    <property type="evidence" value="ECO:0007669"/>
    <property type="project" value="InterPro"/>
</dbReference>
<dbReference type="PANTHER" id="PTHR10046">
    <property type="entry name" value="ATP DEPENDENT LON PROTEASE FAMILY MEMBER"/>
    <property type="match status" value="1"/>
</dbReference>
<dbReference type="AlphaFoldDB" id="A0A6L9SFV3"/>
<proteinExistence type="predicted"/>
<dbReference type="GO" id="GO:0005524">
    <property type="term" value="F:ATP binding"/>
    <property type="evidence" value="ECO:0007669"/>
    <property type="project" value="InterPro"/>
</dbReference>
<reference evidence="3 4" key="1">
    <citation type="submission" date="2020-02" db="EMBL/GenBank/DDBJ databases">
        <authorList>
            <person name="Li X.-J."/>
            <person name="Han X.-M."/>
        </authorList>
    </citation>
    <scope>NUCLEOTIDE SEQUENCE [LARGE SCALE GENOMIC DNA]</scope>
    <source>
        <strain evidence="3 4">CCTCC AB 2017055</strain>
    </source>
</reference>
<feature type="domain" description="PDZ" evidence="2">
    <location>
        <begin position="120"/>
        <end position="187"/>
    </location>
</feature>
<feature type="region of interest" description="Disordered" evidence="1">
    <location>
        <begin position="104"/>
        <end position="125"/>
    </location>
</feature>
<dbReference type="PROSITE" id="PS50106">
    <property type="entry name" value="PDZ"/>
    <property type="match status" value="1"/>
</dbReference>
<dbReference type="Proteomes" id="UP000475214">
    <property type="component" value="Unassembled WGS sequence"/>
</dbReference>
<dbReference type="InterPro" id="IPR008269">
    <property type="entry name" value="Lon_proteolytic"/>
</dbReference>
<name>A0A6L9SFV3_9ACTN</name>
<dbReference type="InterPro" id="IPR014721">
    <property type="entry name" value="Ribsml_uS5_D2-typ_fold_subgr"/>
</dbReference>
<dbReference type="Pfam" id="PF13180">
    <property type="entry name" value="PDZ_2"/>
    <property type="match status" value="1"/>
</dbReference>
<dbReference type="EMBL" id="JAAGOA010000029">
    <property type="protein sequence ID" value="NEE04146.1"/>
    <property type="molecule type" value="Genomic_DNA"/>
</dbReference>
<keyword evidence="4" id="KW-1185">Reference proteome</keyword>